<dbReference type="InterPro" id="IPR036167">
    <property type="entry name" value="tRNA_intron_Endo_cat-like_sf"/>
</dbReference>
<dbReference type="Gene3D" id="3.40.1350.10">
    <property type="match status" value="1"/>
</dbReference>
<feature type="active site" evidence="5">
    <location>
        <position position="322"/>
    </location>
</feature>
<protein>
    <recommendedName>
        <fullName evidence="4">tRNA-splicing endonuclease subunit Sen2</fullName>
        <ecNumber evidence="4">4.6.1.16</ecNumber>
    </recommendedName>
</protein>
<organism evidence="8 9">
    <name type="scientific">Leucocoprinus birnbaumii</name>
    <dbReference type="NCBI Taxonomy" id="56174"/>
    <lineage>
        <taxon>Eukaryota</taxon>
        <taxon>Fungi</taxon>
        <taxon>Dikarya</taxon>
        <taxon>Basidiomycota</taxon>
        <taxon>Agaricomycotina</taxon>
        <taxon>Agaricomycetes</taxon>
        <taxon>Agaricomycetidae</taxon>
        <taxon>Agaricales</taxon>
        <taxon>Agaricineae</taxon>
        <taxon>Agaricaceae</taxon>
        <taxon>Leucocoprinus</taxon>
    </lineage>
</organism>
<feature type="compositionally biased region" description="Basic residues" evidence="6">
    <location>
        <begin position="12"/>
        <end position="22"/>
    </location>
</feature>
<name>A0AAD5W1X5_9AGAR</name>
<dbReference type="AlphaFoldDB" id="A0AAD5W1X5"/>
<dbReference type="CDD" id="cd22363">
    <property type="entry name" value="tRNA-intron_lyase_C"/>
    <property type="match status" value="1"/>
</dbReference>
<comment type="similarity">
    <text evidence="1 4">Belongs to the tRNA-intron endonuclease family.</text>
</comment>
<feature type="domain" description="tRNA intron endonuclease catalytic" evidence="7">
    <location>
        <begin position="284"/>
        <end position="333"/>
    </location>
</feature>
<dbReference type="GO" id="GO:0000213">
    <property type="term" value="F:tRNA-intron lyase activity"/>
    <property type="evidence" value="ECO:0007669"/>
    <property type="project" value="UniProtKB-UniRule"/>
</dbReference>
<keyword evidence="9" id="KW-1185">Reference proteome</keyword>
<sequence length="433" mass="48879">MSLITPSSTTHKPSHGKGKFGSRKAETARLYAHPLPIVFSEKTDAPSRIQSILSFLGLSLSNRIDNPHCEGVFDPYTRSVWVSKSEDVLVLWRRGFFGKGDLSRSEPSWYTRQLNIRKSGGKQMTSEEITAKRRAERKQFKADRAAAIAAVAEEAELIFATEGRVIAPALSGPAIPSAATWKPSQAPSQDSSSSNTPENTTQNDDPLVTPPTPTDEELLDPLIDVEHLQLTLQEAFFLLWTLECLTVLDPQTSEPMSLQQIWTSFQTAHLPPTIKPQLQFDNPFLINYMVYHHYRSLGWVVKGGIKFCVDYLLYKRGPVFAHAEYEIFIWPGDCPDDRTLLRFALVVCPVYEDPEDQAKSNLNLENSNPFPWSWLSTINRVNSQVQKTLVLVYVTIPARSRVPLNVLQTPACLAHYSIREVILRRFVPARMRD</sequence>
<dbReference type="InterPro" id="IPR011856">
    <property type="entry name" value="tRNA_endonuc-like_dom_sf"/>
</dbReference>
<feature type="active site" evidence="5">
    <location>
        <position position="387"/>
    </location>
</feature>
<evidence type="ECO:0000256" key="6">
    <source>
        <dbReference type="SAM" id="MobiDB-lite"/>
    </source>
</evidence>
<feature type="active site" evidence="5">
    <location>
        <position position="314"/>
    </location>
</feature>
<feature type="region of interest" description="Disordered" evidence="6">
    <location>
        <begin position="1"/>
        <end position="23"/>
    </location>
</feature>
<evidence type="ECO:0000259" key="7">
    <source>
        <dbReference type="Pfam" id="PF01974"/>
    </source>
</evidence>
<dbReference type="InterPro" id="IPR016589">
    <property type="entry name" value="tRNA_splic_SEN2"/>
</dbReference>
<evidence type="ECO:0000313" key="8">
    <source>
        <dbReference type="EMBL" id="KAJ3576460.1"/>
    </source>
</evidence>
<feature type="compositionally biased region" description="Polar residues" evidence="6">
    <location>
        <begin position="1"/>
        <end position="11"/>
    </location>
</feature>
<evidence type="ECO:0000256" key="1">
    <source>
        <dbReference type="ARBA" id="ARBA00008078"/>
    </source>
</evidence>
<evidence type="ECO:0000256" key="5">
    <source>
        <dbReference type="PIRSR" id="PIRSR011789-1"/>
    </source>
</evidence>
<dbReference type="GO" id="GO:0000214">
    <property type="term" value="C:tRNA-intron endonuclease complex"/>
    <property type="evidence" value="ECO:0007669"/>
    <property type="project" value="UniProtKB-UniRule"/>
</dbReference>
<evidence type="ECO:0000256" key="2">
    <source>
        <dbReference type="ARBA" id="ARBA00022694"/>
    </source>
</evidence>
<feature type="region of interest" description="Disordered" evidence="6">
    <location>
        <begin position="177"/>
        <end position="216"/>
    </location>
</feature>
<reference evidence="8" key="1">
    <citation type="submission" date="2022-07" db="EMBL/GenBank/DDBJ databases">
        <title>Genome Sequence of Leucocoprinus birnbaumii.</title>
        <authorList>
            <person name="Buettner E."/>
        </authorList>
    </citation>
    <scope>NUCLEOTIDE SEQUENCE</scope>
    <source>
        <strain evidence="8">VT141</strain>
    </source>
</reference>
<dbReference type="PANTHER" id="PTHR21227">
    <property type="entry name" value="TRNA-SPLICING ENDONUCLEASE SUBUNIT SEN2"/>
    <property type="match status" value="1"/>
</dbReference>
<dbReference type="Pfam" id="PF01974">
    <property type="entry name" value="tRNA_int_endo"/>
    <property type="match status" value="1"/>
</dbReference>
<dbReference type="EMBL" id="JANIEX010000011">
    <property type="protein sequence ID" value="KAJ3576460.1"/>
    <property type="molecule type" value="Genomic_DNA"/>
</dbReference>
<dbReference type="GO" id="GO:0003676">
    <property type="term" value="F:nucleic acid binding"/>
    <property type="evidence" value="ECO:0007669"/>
    <property type="project" value="InterPro"/>
</dbReference>
<dbReference type="PANTHER" id="PTHR21227:SF0">
    <property type="entry name" value="TRNA-SPLICING ENDONUCLEASE SUBUNIT SEN2"/>
    <property type="match status" value="1"/>
</dbReference>
<dbReference type="GO" id="GO:0005737">
    <property type="term" value="C:cytoplasm"/>
    <property type="evidence" value="ECO:0007669"/>
    <property type="project" value="TreeGrafter"/>
</dbReference>
<dbReference type="InterPro" id="IPR006676">
    <property type="entry name" value="tRNA_splic"/>
</dbReference>
<comment type="caution">
    <text evidence="8">The sequence shown here is derived from an EMBL/GenBank/DDBJ whole genome shotgun (WGS) entry which is preliminary data.</text>
</comment>
<dbReference type="SUPFAM" id="SSF53032">
    <property type="entry name" value="tRNA-intron endonuclease catalytic domain-like"/>
    <property type="match status" value="1"/>
</dbReference>
<dbReference type="InterPro" id="IPR006677">
    <property type="entry name" value="tRNA_intron_Endonuc_cat-like"/>
</dbReference>
<feature type="compositionally biased region" description="Low complexity" evidence="6">
    <location>
        <begin position="183"/>
        <end position="194"/>
    </location>
</feature>
<evidence type="ECO:0000313" key="9">
    <source>
        <dbReference type="Proteomes" id="UP001213000"/>
    </source>
</evidence>
<keyword evidence="3 4" id="KW-0456">Lyase</keyword>
<gene>
    <name evidence="8" type="ORF">NP233_g418</name>
</gene>
<accession>A0AAD5W1X5</accession>
<evidence type="ECO:0000256" key="3">
    <source>
        <dbReference type="ARBA" id="ARBA00023239"/>
    </source>
</evidence>
<evidence type="ECO:0000256" key="4">
    <source>
        <dbReference type="PIRNR" id="PIRNR011789"/>
    </source>
</evidence>
<comment type="function">
    <text evidence="4">Constitutes one of the two catalytic subunit of the tRNA-splicing endonuclease complex, a complex responsible for identification and cleavage of the splice sites in pre-tRNA. It cleaves pre-tRNA at the 5'- and 3'-splice sites to release the intron. The products are an intron and two tRNA half-molecules bearing 2',3'-cyclic phosphate and 5'-OH termini. There are no conserved sequences at the splice sites, but the intron is invariably located at the same site in the gene, placing the splice sites an invariant distance from the constant structural features of the tRNA body.</text>
</comment>
<dbReference type="GO" id="GO:0000379">
    <property type="term" value="P:tRNA-type intron splice site recognition and cleavage"/>
    <property type="evidence" value="ECO:0007669"/>
    <property type="project" value="TreeGrafter"/>
</dbReference>
<dbReference type="Proteomes" id="UP001213000">
    <property type="component" value="Unassembled WGS sequence"/>
</dbReference>
<keyword evidence="2 4" id="KW-0819">tRNA processing</keyword>
<dbReference type="PIRSF" id="PIRSF011789">
    <property type="entry name" value="tRNA_splic_SEN2"/>
    <property type="match status" value="1"/>
</dbReference>
<dbReference type="EC" id="4.6.1.16" evidence="4"/>
<proteinExistence type="inferred from homology"/>